<keyword evidence="2" id="KW-1133">Transmembrane helix</keyword>
<reference evidence="4 5" key="1">
    <citation type="submission" date="2020-03" db="EMBL/GenBank/DDBJ databases">
        <title>Bradyrhizobium diversity isolated from nodules of Indigofera sp.</title>
        <authorList>
            <person name="Klepa M."/>
            <person name="Helene L."/>
            <person name="Hungria M."/>
        </authorList>
    </citation>
    <scope>NUCLEOTIDE SEQUENCE [LARGE SCALE GENOMIC DNA]</scope>
    <source>
        <strain evidence="4 5">WSM 1791</strain>
    </source>
</reference>
<accession>A0A7Y4LW26</accession>
<evidence type="ECO:0000256" key="2">
    <source>
        <dbReference type="SAM" id="Phobius"/>
    </source>
</evidence>
<evidence type="ECO:0000313" key="5">
    <source>
        <dbReference type="Proteomes" id="UP000544122"/>
    </source>
</evidence>
<feature type="compositionally biased region" description="Low complexity" evidence="1">
    <location>
        <begin position="61"/>
        <end position="76"/>
    </location>
</feature>
<evidence type="ECO:0000313" key="4">
    <source>
        <dbReference type="EMBL" id="NOJ40275.1"/>
    </source>
</evidence>
<evidence type="ECO:0000256" key="1">
    <source>
        <dbReference type="SAM" id="MobiDB-lite"/>
    </source>
</evidence>
<feature type="transmembrane region" description="Helical" evidence="2">
    <location>
        <begin position="155"/>
        <end position="178"/>
    </location>
</feature>
<dbReference type="EMBL" id="JAAVLX010000003">
    <property type="protein sequence ID" value="NOJ40275.1"/>
    <property type="molecule type" value="Genomic_DNA"/>
</dbReference>
<gene>
    <name evidence="4" type="ORF">HCN58_11795</name>
</gene>
<comment type="caution">
    <text evidence="4">The sequence shown here is derived from an EMBL/GenBank/DDBJ whole genome shotgun (WGS) entry which is preliminary data.</text>
</comment>
<evidence type="ECO:0000259" key="3">
    <source>
        <dbReference type="Pfam" id="PF13717"/>
    </source>
</evidence>
<organism evidence="4 5">
    <name type="scientific">Bradyrhizobium australiense</name>
    <dbReference type="NCBI Taxonomy" id="2721161"/>
    <lineage>
        <taxon>Bacteria</taxon>
        <taxon>Pseudomonadati</taxon>
        <taxon>Pseudomonadota</taxon>
        <taxon>Alphaproteobacteria</taxon>
        <taxon>Hyphomicrobiales</taxon>
        <taxon>Nitrobacteraceae</taxon>
        <taxon>Bradyrhizobium</taxon>
    </lineage>
</organism>
<dbReference type="Proteomes" id="UP000544122">
    <property type="component" value="Unassembled WGS sequence"/>
</dbReference>
<protein>
    <submittedName>
        <fullName evidence="4">Thioredoxin</fullName>
    </submittedName>
</protein>
<feature type="domain" description="Zinc finger/thioredoxin putative" evidence="3">
    <location>
        <begin position="1"/>
        <end position="35"/>
    </location>
</feature>
<name>A0A7Y4LW26_9BRAD</name>
<keyword evidence="2" id="KW-0472">Membrane</keyword>
<dbReference type="AlphaFoldDB" id="A0A7Y4LW26"/>
<keyword evidence="5" id="KW-1185">Reference proteome</keyword>
<dbReference type="NCBIfam" id="TIGR02098">
    <property type="entry name" value="MJ0042_CXXC"/>
    <property type="match status" value="1"/>
</dbReference>
<feature type="region of interest" description="Disordered" evidence="1">
    <location>
        <begin position="53"/>
        <end position="134"/>
    </location>
</feature>
<dbReference type="Pfam" id="PF13717">
    <property type="entry name" value="Zn_ribbon_4"/>
    <property type="match status" value="1"/>
</dbReference>
<proteinExistence type="predicted"/>
<keyword evidence="2" id="KW-0812">Transmembrane</keyword>
<dbReference type="RefSeq" id="WP_171579479.1">
    <property type="nucleotide sequence ID" value="NZ_JAAVLX010000003.1"/>
</dbReference>
<dbReference type="InterPro" id="IPR011723">
    <property type="entry name" value="Znf/thioredoxin_put"/>
</dbReference>
<sequence length="302" mass="32897">MHIVCPHCTTSYAINPATLGTAGRTVRCSRCKETWLARPEDAIELAAAVPAAMPSPPPAPAQSIQPAANDAAAEWEAMAREDEGQDTPMVDSPSISPRWPAEGEGSRQGGDSGGDSDWPSVARSDAEDHEDVPITTHRERLARLFRLRSLPRIQFMPSVGLPTACAAMGALILALVIWRTDVVRLLPQTATFYKMVGLDVNLRGLAFKDIKITNETVDGKPVLVIEGVIVGETKMAVELPRLRFSVRDAQGTEIYAWNAVLEQPVLKPGERAYFKSRLASPPPEGRNIDVRFFNKRDLAGHA</sequence>